<reference evidence="1 2" key="1">
    <citation type="journal article" date="2022" name="Genome Biol. Evol.">
        <title>The Spruce Budworm Genome: Reconstructing the Evolutionary History of Antifreeze Proteins.</title>
        <authorList>
            <person name="Beliveau C."/>
            <person name="Gagne P."/>
            <person name="Picq S."/>
            <person name="Vernygora O."/>
            <person name="Keeling C.I."/>
            <person name="Pinkney K."/>
            <person name="Doucet D."/>
            <person name="Wen F."/>
            <person name="Johnston J.S."/>
            <person name="Maaroufi H."/>
            <person name="Boyle B."/>
            <person name="Laroche J."/>
            <person name="Dewar K."/>
            <person name="Juretic N."/>
            <person name="Blackburn G."/>
            <person name="Nisole A."/>
            <person name="Brunet B."/>
            <person name="Brandao M."/>
            <person name="Lumley L."/>
            <person name="Duan J."/>
            <person name="Quan G."/>
            <person name="Lucarotti C.J."/>
            <person name="Roe A.D."/>
            <person name="Sperling F.A.H."/>
            <person name="Levesque R.C."/>
            <person name="Cusson M."/>
        </authorList>
    </citation>
    <scope>NUCLEOTIDE SEQUENCE [LARGE SCALE GENOMIC DNA]</scope>
    <source>
        <strain evidence="1">Glfc:IPQL:Cfum</strain>
    </source>
</reference>
<sequence length="877" mass="96156">MDVRVSPVLALGSAASADGRNAPLYVSEFNQTSSREAPAVSMLPHTNLAAALPAWHHFSVKDQHLLKPPIAMQSQASTFGRRASDGGAHVPRGRERVCCHSAPPHHVSDSGAGPAPQDPEQNEEQTGDSAYNTNLCRYMMNRGSSKRHTMATTEDAANTVTTGAMPTSSPSSSANVRMRRSGLLTVTDRPPVISPELVMEVEARMKRNYIPPSMGYPSGYQSPPHNPRSPTQGSITAGTPNIQQIPNLEPVSIPKTGSIMTGTPLTQATSPFTPTLGQFSPNYGAVVTQGSIVTGTPMHTGFDTNYSFNTNLANFIPGSITSGTPVSYQNATTNTGYQIPVSSAQYTQTHNNRQKKFSGPQRMKLMLSTVQEMEARAVLRTEPIPELPTSLLLTQDLVLNLGLNFPPPAEHFANPTPPPGSPLRQITEGLSYLHTGSITRATPLDLRQTTEMDTGQYPQLTILHPQLHMVTHRSQNNSPISNPSSPLDMIQEEISNGCEKLSFNQQMNRNLQQEFQNYASTPQISLTDCLGSEITLVASSSEDSMDSLENTKYVVPQFVISEPSDLDDRPSITKGIGRKVSQETEVEEERDSEMQSPKEEDKLISEDKSRRNSDKSLGFSDDSLSNDSANASPNCEQNIQSIYSNIVSISSGFSENRGSFSEHRESFSFSDRGSFSERGDFGRSSFSEKSDFGRSSFSEKGETPRSSFSNQGVLGDLQEEYLPRDRLEKCDEGEEIEKLQRSTMDLRLTDICRPETTSDDKIPILLSPQKVSCVQEYYEVTLSTVCSKLDSQRIVELLKDTINSRVPPQSIFVEASQESHEDTLTGLNLAYSGGIQIELVLCENKGMEKKGLKMRRISGDQRAYGKLCQQLITSLTV</sequence>
<evidence type="ECO:0000313" key="1">
    <source>
        <dbReference type="EMBL" id="KAI8433473.1"/>
    </source>
</evidence>
<organism evidence="1 2">
    <name type="scientific">Choristoneura fumiferana</name>
    <name type="common">Spruce budworm moth</name>
    <name type="synonym">Archips fumiferana</name>
    <dbReference type="NCBI Taxonomy" id="7141"/>
    <lineage>
        <taxon>Eukaryota</taxon>
        <taxon>Metazoa</taxon>
        <taxon>Ecdysozoa</taxon>
        <taxon>Arthropoda</taxon>
        <taxon>Hexapoda</taxon>
        <taxon>Insecta</taxon>
        <taxon>Pterygota</taxon>
        <taxon>Neoptera</taxon>
        <taxon>Endopterygota</taxon>
        <taxon>Lepidoptera</taxon>
        <taxon>Glossata</taxon>
        <taxon>Ditrysia</taxon>
        <taxon>Tortricoidea</taxon>
        <taxon>Tortricidae</taxon>
        <taxon>Tortricinae</taxon>
        <taxon>Choristoneura</taxon>
    </lineage>
</organism>
<proteinExistence type="predicted"/>
<dbReference type="EMBL" id="CM046128">
    <property type="protein sequence ID" value="KAI8433473.1"/>
    <property type="molecule type" value="Genomic_DNA"/>
</dbReference>
<comment type="caution">
    <text evidence="1">The sequence shown here is derived from an EMBL/GenBank/DDBJ whole genome shotgun (WGS) entry which is preliminary data.</text>
</comment>
<accession>A0ACC0KAI8</accession>
<keyword evidence="2" id="KW-1185">Reference proteome</keyword>
<name>A0ACC0KAI8_CHOFU</name>
<dbReference type="Proteomes" id="UP001064048">
    <property type="component" value="Chromosome 28"/>
</dbReference>
<evidence type="ECO:0000313" key="2">
    <source>
        <dbReference type="Proteomes" id="UP001064048"/>
    </source>
</evidence>
<protein>
    <submittedName>
        <fullName evidence="1">Uncharacterized protein</fullName>
    </submittedName>
</protein>
<gene>
    <name evidence="1" type="ORF">MSG28_015508</name>
</gene>